<keyword evidence="1" id="KW-0479">Metal-binding</keyword>
<dbReference type="PROSITE" id="PS00028">
    <property type="entry name" value="ZINC_FINGER_C2H2_1"/>
    <property type="match status" value="2"/>
</dbReference>
<keyword evidence="5" id="KW-0805">Transcription regulation</keyword>
<evidence type="ECO:0000256" key="8">
    <source>
        <dbReference type="SAM" id="MobiDB-lite"/>
    </source>
</evidence>
<organism evidence="10 11">
    <name type="scientific">Fistulina hepatica ATCC 64428</name>
    <dbReference type="NCBI Taxonomy" id="1128425"/>
    <lineage>
        <taxon>Eukaryota</taxon>
        <taxon>Fungi</taxon>
        <taxon>Dikarya</taxon>
        <taxon>Basidiomycota</taxon>
        <taxon>Agaricomycotina</taxon>
        <taxon>Agaricomycetes</taxon>
        <taxon>Agaricomycetidae</taxon>
        <taxon>Agaricales</taxon>
        <taxon>Fistulinaceae</taxon>
        <taxon>Fistulina</taxon>
    </lineage>
</organism>
<dbReference type="AlphaFoldDB" id="A0A0D7AKJ5"/>
<evidence type="ECO:0000256" key="7">
    <source>
        <dbReference type="PROSITE-ProRule" id="PRU00042"/>
    </source>
</evidence>
<feature type="domain" description="C2H2-type" evidence="9">
    <location>
        <begin position="84"/>
        <end position="113"/>
    </location>
</feature>
<evidence type="ECO:0000256" key="6">
    <source>
        <dbReference type="ARBA" id="ARBA00023163"/>
    </source>
</evidence>
<protein>
    <recommendedName>
        <fullName evidence="9">C2H2-type domain-containing protein</fullName>
    </recommendedName>
</protein>
<keyword evidence="2" id="KW-0677">Repeat</keyword>
<dbReference type="PROSITE" id="PS50157">
    <property type="entry name" value="ZINC_FINGER_C2H2_2"/>
    <property type="match status" value="3"/>
</dbReference>
<evidence type="ECO:0000256" key="4">
    <source>
        <dbReference type="ARBA" id="ARBA00022833"/>
    </source>
</evidence>
<feature type="compositionally biased region" description="Polar residues" evidence="8">
    <location>
        <begin position="22"/>
        <end position="43"/>
    </location>
</feature>
<name>A0A0D7AKJ5_9AGAR</name>
<dbReference type="GO" id="GO:0000981">
    <property type="term" value="F:DNA-binding transcription factor activity, RNA polymerase II-specific"/>
    <property type="evidence" value="ECO:0007669"/>
    <property type="project" value="TreeGrafter"/>
</dbReference>
<keyword evidence="11" id="KW-1185">Reference proteome</keyword>
<feature type="region of interest" description="Disordered" evidence="8">
    <location>
        <begin position="1"/>
        <end position="50"/>
    </location>
</feature>
<dbReference type="PANTHER" id="PTHR23235:SF120">
    <property type="entry name" value="KRUPPEL-LIKE FACTOR 15"/>
    <property type="match status" value="1"/>
</dbReference>
<proteinExistence type="predicted"/>
<dbReference type="GO" id="GO:0008270">
    <property type="term" value="F:zinc ion binding"/>
    <property type="evidence" value="ECO:0007669"/>
    <property type="project" value="UniProtKB-KW"/>
</dbReference>
<dbReference type="GO" id="GO:0000978">
    <property type="term" value="F:RNA polymerase II cis-regulatory region sequence-specific DNA binding"/>
    <property type="evidence" value="ECO:0007669"/>
    <property type="project" value="TreeGrafter"/>
</dbReference>
<dbReference type="InterPro" id="IPR013087">
    <property type="entry name" value="Znf_C2H2_type"/>
</dbReference>
<dbReference type="Gene3D" id="3.30.160.60">
    <property type="entry name" value="Classic Zinc Finger"/>
    <property type="match status" value="3"/>
</dbReference>
<dbReference type="FunFam" id="3.30.160.60:FF:000032">
    <property type="entry name" value="Krueppel-like factor 4"/>
    <property type="match status" value="1"/>
</dbReference>
<dbReference type="OrthoDB" id="4748970at2759"/>
<dbReference type="SUPFAM" id="SSF57667">
    <property type="entry name" value="beta-beta-alpha zinc fingers"/>
    <property type="match status" value="1"/>
</dbReference>
<dbReference type="Pfam" id="PF00096">
    <property type="entry name" value="zf-C2H2"/>
    <property type="match status" value="2"/>
</dbReference>
<keyword evidence="6" id="KW-0804">Transcription</keyword>
<sequence length="152" mass="17071">MQQPGSAGTKIPNISAAAKQRYVQQSSKSVAKQHVTTGRTANASHKRRKQEATFVCPVAGCGSTFTRSFNLKGHMRSHNEEKPFQCHWPGCGKGFARQHDCKRHEQLHTNYRPFSCDGCHRQFARMDALNRHRTCSTFACRTTTEPSFCSAI</sequence>
<dbReference type="Proteomes" id="UP000054144">
    <property type="component" value="Unassembled WGS sequence"/>
</dbReference>
<feature type="domain" description="C2H2-type" evidence="9">
    <location>
        <begin position="114"/>
        <end position="146"/>
    </location>
</feature>
<keyword evidence="4" id="KW-0862">Zinc</keyword>
<evidence type="ECO:0000259" key="9">
    <source>
        <dbReference type="PROSITE" id="PS50157"/>
    </source>
</evidence>
<evidence type="ECO:0000256" key="1">
    <source>
        <dbReference type="ARBA" id="ARBA00022723"/>
    </source>
</evidence>
<keyword evidence="3 7" id="KW-0863">Zinc-finger</keyword>
<reference evidence="10 11" key="1">
    <citation type="journal article" date="2015" name="Fungal Genet. Biol.">
        <title>Evolution of novel wood decay mechanisms in Agaricales revealed by the genome sequences of Fistulina hepatica and Cylindrobasidium torrendii.</title>
        <authorList>
            <person name="Floudas D."/>
            <person name="Held B.W."/>
            <person name="Riley R."/>
            <person name="Nagy L.G."/>
            <person name="Koehler G."/>
            <person name="Ransdell A.S."/>
            <person name="Younus H."/>
            <person name="Chow J."/>
            <person name="Chiniquy J."/>
            <person name="Lipzen A."/>
            <person name="Tritt A."/>
            <person name="Sun H."/>
            <person name="Haridas S."/>
            <person name="LaButti K."/>
            <person name="Ohm R.A."/>
            <person name="Kues U."/>
            <person name="Blanchette R.A."/>
            <person name="Grigoriev I.V."/>
            <person name="Minto R.E."/>
            <person name="Hibbett D.S."/>
        </authorList>
    </citation>
    <scope>NUCLEOTIDE SEQUENCE [LARGE SCALE GENOMIC DNA]</scope>
    <source>
        <strain evidence="10 11">ATCC 64428</strain>
    </source>
</reference>
<evidence type="ECO:0000256" key="3">
    <source>
        <dbReference type="ARBA" id="ARBA00022771"/>
    </source>
</evidence>
<evidence type="ECO:0000256" key="5">
    <source>
        <dbReference type="ARBA" id="ARBA00023015"/>
    </source>
</evidence>
<feature type="domain" description="C2H2-type" evidence="9">
    <location>
        <begin position="54"/>
        <end position="83"/>
    </location>
</feature>
<evidence type="ECO:0000313" key="11">
    <source>
        <dbReference type="Proteomes" id="UP000054144"/>
    </source>
</evidence>
<dbReference type="SMART" id="SM00355">
    <property type="entry name" value="ZnF_C2H2"/>
    <property type="match status" value="3"/>
</dbReference>
<evidence type="ECO:0000313" key="10">
    <source>
        <dbReference type="EMBL" id="KIY51821.1"/>
    </source>
</evidence>
<gene>
    <name evidence="10" type="ORF">FISHEDRAFT_36477</name>
</gene>
<accession>A0A0D7AKJ5</accession>
<dbReference type="InterPro" id="IPR036236">
    <property type="entry name" value="Znf_C2H2_sf"/>
</dbReference>
<dbReference type="EMBL" id="KN881648">
    <property type="protein sequence ID" value="KIY51821.1"/>
    <property type="molecule type" value="Genomic_DNA"/>
</dbReference>
<dbReference type="PANTHER" id="PTHR23235">
    <property type="entry name" value="KRUEPPEL-LIKE TRANSCRIPTION FACTOR"/>
    <property type="match status" value="1"/>
</dbReference>
<evidence type="ECO:0000256" key="2">
    <source>
        <dbReference type="ARBA" id="ARBA00022737"/>
    </source>
</evidence>